<comment type="catalytic activity">
    <reaction evidence="6">
        <text>L-threonyl-[protein] + ATP = 3-O-(5'-adenylyl)-L-threonyl-[protein] + diphosphate</text>
        <dbReference type="Rhea" id="RHEA:54292"/>
        <dbReference type="Rhea" id="RHEA-COMP:11060"/>
        <dbReference type="Rhea" id="RHEA-COMP:13847"/>
        <dbReference type="ChEBI" id="CHEBI:30013"/>
        <dbReference type="ChEBI" id="CHEBI:30616"/>
        <dbReference type="ChEBI" id="CHEBI:33019"/>
        <dbReference type="ChEBI" id="CHEBI:138113"/>
        <dbReference type="EC" id="2.7.7.108"/>
    </reaction>
</comment>
<keyword evidence="2" id="KW-0548">Nucleotidyltransferase</keyword>
<feature type="compositionally biased region" description="Polar residues" evidence="8">
    <location>
        <begin position="297"/>
        <end position="315"/>
    </location>
</feature>
<dbReference type="PANTHER" id="PTHR39560:SF1">
    <property type="entry name" value="PROTEIN ADENYLYLTRANSFERASE FIC-RELATED"/>
    <property type="match status" value="1"/>
</dbReference>
<dbReference type="Proteomes" id="UP000630142">
    <property type="component" value="Unassembled WGS sequence"/>
</dbReference>
<evidence type="ECO:0000256" key="1">
    <source>
        <dbReference type="ARBA" id="ARBA00022679"/>
    </source>
</evidence>
<keyword evidence="4" id="KW-0067">ATP-binding</keyword>
<feature type="region of interest" description="Disordered" evidence="8">
    <location>
        <begin position="1"/>
        <end position="23"/>
    </location>
</feature>
<feature type="compositionally biased region" description="Low complexity" evidence="8">
    <location>
        <begin position="316"/>
        <end position="325"/>
    </location>
</feature>
<dbReference type="AlphaFoldDB" id="A0A8J3GM06"/>
<dbReference type="Gene3D" id="1.10.3290.10">
    <property type="entry name" value="Fido-like domain"/>
    <property type="match status" value="1"/>
</dbReference>
<reference evidence="10" key="2">
    <citation type="submission" date="2020-09" db="EMBL/GenBank/DDBJ databases">
        <authorList>
            <person name="Sun Q."/>
            <person name="Kim S."/>
        </authorList>
    </citation>
    <scope>NUCLEOTIDE SEQUENCE</scope>
    <source>
        <strain evidence="10">KCTC 42249</strain>
    </source>
</reference>
<keyword evidence="3" id="KW-0547">Nucleotide-binding</keyword>
<evidence type="ECO:0000256" key="5">
    <source>
        <dbReference type="ARBA" id="ARBA00034531"/>
    </source>
</evidence>
<feature type="domain" description="Fido" evidence="9">
    <location>
        <begin position="62"/>
        <end position="213"/>
    </location>
</feature>
<accession>A0A8J3GM06</accession>
<keyword evidence="1" id="KW-0808">Transferase</keyword>
<comment type="catalytic activity">
    <reaction evidence="7">
        <text>L-tyrosyl-[protein] + ATP = O-(5'-adenylyl)-L-tyrosyl-[protein] + diphosphate</text>
        <dbReference type="Rhea" id="RHEA:54288"/>
        <dbReference type="Rhea" id="RHEA-COMP:10136"/>
        <dbReference type="Rhea" id="RHEA-COMP:13846"/>
        <dbReference type="ChEBI" id="CHEBI:30616"/>
        <dbReference type="ChEBI" id="CHEBI:33019"/>
        <dbReference type="ChEBI" id="CHEBI:46858"/>
        <dbReference type="ChEBI" id="CHEBI:83624"/>
        <dbReference type="EC" id="2.7.7.108"/>
    </reaction>
</comment>
<evidence type="ECO:0000256" key="8">
    <source>
        <dbReference type="SAM" id="MobiDB-lite"/>
    </source>
</evidence>
<dbReference type="PANTHER" id="PTHR39560">
    <property type="entry name" value="PROTEIN ADENYLYLTRANSFERASE FIC-RELATED"/>
    <property type="match status" value="1"/>
</dbReference>
<dbReference type="SUPFAM" id="SSF140931">
    <property type="entry name" value="Fic-like"/>
    <property type="match status" value="1"/>
</dbReference>
<dbReference type="GO" id="GO:0070733">
    <property type="term" value="F:AMPylase activity"/>
    <property type="evidence" value="ECO:0007669"/>
    <property type="project" value="UniProtKB-EC"/>
</dbReference>
<sequence>MAEDSPKGSYTYPNTSDDPDRQDVLRNKFGIETRSELRTAEYRVAAFRIIEIEEGFGPKGNFDAAHLKAIHGHIFQDVYEWAGHTRNESSVVDGERVQPIGGMRKGDTSFLHGARIDIGLNEALKPISEAQAFRRASPYEFAERAAKVLSELNYVHPFREGNGRTQEAFISELGRQYGHEIDFTNISKTRMIEASISTTNDPSHPAMKHVIKDAMDSNRREALRGAFSDLEDVGEKPFEHYIRTARQGEEISGHVFGHDDRVATLATNQGIIAVNRADLPEQLPSDDEEVKFTARSDFTSLGRSEQSQEVKSTPRQAEQPQQQSQNAELKAIEAEHLANRQQQQSRDDRDR</sequence>
<evidence type="ECO:0000259" key="9">
    <source>
        <dbReference type="PROSITE" id="PS51459"/>
    </source>
</evidence>
<keyword evidence="11" id="KW-1185">Reference proteome</keyword>
<dbReference type="PROSITE" id="PS51459">
    <property type="entry name" value="FIDO"/>
    <property type="match status" value="1"/>
</dbReference>
<feature type="region of interest" description="Disordered" evidence="8">
    <location>
        <begin position="297"/>
        <end position="351"/>
    </location>
</feature>
<name>A0A8J3GM06_9HYPH</name>
<evidence type="ECO:0000256" key="7">
    <source>
        <dbReference type="ARBA" id="ARBA00048696"/>
    </source>
</evidence>
<comment type="caution">
    <text evidence="10">The sequence shown here is derived from an EMBL/GenBank/DDBJ whole genome shotgun (WGS) entry which is preliminary data.</text>
</comment>
<dbReference type="GO" id="GO:0051302">
    <property type="term" value="P:regulation of cell division"/>
    <property type="evidence" value="ECO:0007669"/>
    <property type="project" value="TreeGrafter"/>
</dbReference>
<dbReference type="EC" id="2.7.7.108" evidence="5"/>
<evidence type="ECO:0000313" key="10">
    <source>
        <dbReference type="EMBL" id="GHD20994.1"/>
    </source>
</evidence>
<protein>
    <recommendedName>
        <fullName evidence="5">protein adenylyltransferase</fullName>
        <ecNumber evidence="5">2.7.7.108</ecNumber>
    </recommendedName>
</protein>
<evidence type="ECO:0000313" key="11">
    <source>
        <dbReference type="Proteomes" id="UP000630142"/>
    </source>
</evidence>
<dbReference type="InterPro" id="IPR036597">
    <property type="entry name" value="Fido-like_dom_sf"/>
</dbReference>
<evidence type="ECO:0000256" key="3">
    <source>
        <dbReference type="ARBA" id="ARBA00022741"/>
    </source>
</evidence>
<proteinExistence type="predicted"/>
<gene>
    <name evidence="10" type="primary">fic</name>
    <name evidence="10" type="ORF">GCM10016234_34180</name>
</gene>
<dbReference type="Pfam" id="PF02661">
    <property type="entry name" value="Fic"/>
    <property type="match status" value="1"/>
</dbReference>
<organism evidence="10 11">
    <name type="scientific">Tianweitania populi</name>
    <dbReference type="NCBI Taxonomy" id="1607949"/>
    <lineage>
        <taxon>Bacteria</taxon>
        <taxon>Pseudomonadati</taxon>
        <taxon>Pseudomonadota</taxon>
        <taxon>Alphaproteobacteria</taxon>
        <taxon>Hyphomicrobiales</taxon>
        <taxon>Phyllobacteriaceae</taxon>
        <taxon>Tianweitania</taxon>
    </lineage>
</organism>
<dbReference type="InterPro" id="IPR003812">
    <property type="entry name" value="Fido"/>
</dbReference>
<evidence type="ECO:0000256" key="2">
    <source>
        <dbReference type="ARBA" id="ARBA00022695"/>
    </source>
</evidence>
<dbReference type="EMBL" id="BMZQ01000003">
    <property type="protein sequence ID" value="GHD20994.1"/>
    <property type="molecule type" value="Genomic_DNA"/>
</dbReference>
<evidence type="ECO:0000256" key="4">
    <source>
        <dbReference type="ARBA" id="ARBA00022840"/>
    </source>
</evidence>
<reference evidence="10" key="1">
    <citation type="journal article" date="2014" name="Int. J. Syst. Evol. Microbiol.">
        <title>Complete genome sequence of Corynebacterium casei LMG S-19264T (=DSM 44701T), isolated from a smear-ripened cheese.</title>
        <authorList>
            <consortium name="US DOE Joint Genome Institute (JGI-PGF)"/>
            <person name="Walter F."/>
            <person name="Albersmeier A."/>
            <person name="Kalinowski J."/>
            <person name="Ruckert C."/>
        </authorList>
    </citation>
    <scope>NUCLEOTIDE SEQUENCE</scope>
    <source>
        <strain evidence="10">KCTC 42249</strain>
    </source>
</reference>
<evidence type="ECO:0000256" key="6">
    <source>
        <dbReference type="ARBA" id="ARBA00047939"/>
    </source>
</evidence>
<dbReference type="GO" id="GO:0005524">
    <property type="term" value="F:ATP binding"/>
    <property type="evidence" value="ECO:0007669"/>
    <property type="project" value="UniProtKB-KW"/>
</dbReference>
<dbReference type="RefSeq" id="WP_189506340.1">
    <property type="nucleotide sequence ID" value="NZ_BMZQ01000003.1"/>
</dbReference>